<evidence type="ECO:0000256" key="1">
    <source>
        <dbReference type="SAM" id="MobiDB-lite"/>
    </source>
</evidence>
<organism evidence="2 3">
    <name type="scientific">Klebsiella pneumoniae</name>
    <dbReference type="NCBI Taxonomy" id="573"/>
    <lineage>
        <taxon>Bacteria</taxon>
        <taxon>Pseudomonadati</taxon>
        <taxon>Pseudomonadota</taxon>
        <taxon>Gammaproteobacteria</taxon>
        <taxon>Enterobacterales</taxon>
        <taxon>Enterobacteriaceae</taxon>
        <taxon>Klebsiella/Raoultella group</taxon>
        <taxon>Klebsiella</taxon>
        <taxon>Klebsiella pneumoniae complex</taxon>
    </lineage>
</organism>
<reference evidence="2 3" key="1">
    <citation type="submission" date="2018-12" db="EMBL/GenBank/DDBJ databases">
        <authorList>
            <consortium name="Pathogen Informatics"/>
        </authorList>
    </citation>
    <scope>NUCLEOTIDE SEQUENCE [LARGE SCALE GENOMIC DNA]</scope>
    <source>
        <strain evidence="2 3">NCTC13635</strain>
    </source>
</reference>
<accession>A0A447RYH1</accession>
<dbReference type="Proteomes" id="UP000282433">
    <property type="component" value="Chromosome"/>
</dbReference>
<protein>
    <submittedName>
        <fullName evidence="2">Secretion protein</fullName>
    </submittedName>
</protein>
<evidence type="ECO:0000313" key="2">
    <source>
        <dbReference type="EMBL" id="VEB04868.1"/>
    </source>
</evidence>
<name>A0A447RYH1_KLEPN</name>
<feature type="region of interest" description="Disordered" evidence="1">
    <location>
        <begin position="59"/>
        <end position="81"/>
    </location>
</feature>
<evidence type="ECO:0000313" key="3">
    <source>
        <dbReference type="Proteomes" id="UP000282433"/>
    </source>
</evidence>
<sequence length="81" mass="8821">MRKLTVWSSNLQLNPGIYATAATAVLALVNNNTDIVADFREKSLRHTAVNTDAAVALTPCGSSLPGARDRQRRRDSGGRRR</sequence>
<dbReference type="EMBL" id="LR134162">
    <property type="protein sequence ID" value="VEB04868.1"/>
    <property type="molecule type" value="Genomic_DNA"/>
</dbReference>
<gene>
    <name evidence="2" type="ORF">NCTC13635_04783</name>
</gene>
<dbReference type="AlphaFoldDB" id="A0A447RYH1"/>
<proteinExistence type="predicted"/>
<feature type="compositionally biased region" description="Basic and acidic residues" evidence="1">
    <location>
        <begin position="67"/>
        <end position="81"/>
    </location>
</feature>